<accession>A0ACB9XKA5</accession>
<dbReference type="Proteomes" id="UP001057452">
    <property type="component" value="Chromosome 5"/>
</dbReference>
<sequence>MIPFSKAKVILSNRRKGLVLKVQTKEGGGRWGCCYNDTSQDLTERSHCRAACQALSFIYPFSSHQTD</sequence>
<proteinExistence type="predicted"/>
<gene>
    <name evidence="1" type="ORF">KUCAC02_030499</name>
</gene>
<dbReference type="EMBL" id="CM043789">
    <property type="protein sequence ID" value="KAI4827073.1"/>
    <property type="molecule type" value="Genomic_DNA"/>
</dbReference>
<evidence type="ECO:0000313" key="2">
    <source>
        <dbReference type="Proteomes" id="UP001057452"/>
    </source>
</evidence>
<keyword evidence="2" id="KW-1185">Reference proteome</keyword>
<organism evidence="1 2">
    <name type="scientific">Chaenocephalus aceratus</name>
    <name type="common">Blackfin icefish</name>
    <name type="synonym">Chaenichthys aceratus</name>
    <dbReference type="NCBI Taxonomy" id="36190"/>
    <lineage>
        <taxon>Eukaryota</taxon>
        <taxon>Metazoa</taxon>
        <taxon>Chordata</taxon>
        <taxon>Craniata</taxon>
        <taxon>Vertebrata</taxon>
        <taxon>Euteleostomi</taxon>
        <taxon>Actinopterygii</taxon>
        <taxon>Neopterygii</taxon>
        <taxon>Teleostei</taxon>
        <taxon>Neoteleostei</taxon>
        <taxon>Acanthomorphata</taxon>
        <taxon>Eupercaria</taxon>
        <taxon>Perciformes</taxon>
        <taxon>Notothenioidei</taxon>
        <taxon>Channichthyidae</taxon>
        <taxon>Chaenocephalus</taxon>
    </lineage>
</organism>
<reference evidence="1" key="1">
    <citation type="submission" date="2022-05" db="EMBL/GenBank/DDBJ databases">
        <title>Chromosome-level genome of Chaenocephalus aceratus.</title>
        <authorList>
            <person name="Park H."/>
        </authorList>
    </citation>
    <scope>NUCLEOTIDE SEQUENCE</scope>
    <source>
        <strain evidence="1">KU_202001</strain>
    </source>
</reference>
<evidence type="ECO:0000313" key="1">
    <source>
        <dbReference type="EMBL" id="KAI4827073.1"/>
    </source>
</evidence>
<protein>
    <submittedName>
        <fullName evidence="1">Uncharacterized protein</fullName>
    </submittedName>
</protein>
<name>A0ACB9XKA5_CHAAC</name>
<comment type="caution">
    <text evidence="1">The sequence shown here is derived from an EMBL/GenBank/DDBJ whole genome shotgun (WGS) entry which is preliminary data.</text>
</comment>